<name>A0A8H5GJU0_9AGAR</name>
<accession>A0A8H5GJU0</accession>
<evidence type="ECO:0000256" key="1">
    <source>
        <dbReference type="SAM" id="Phobius"/>
    </source>
</evidence>
<evidence type="ECO:0000313" key="2">
    <source>
        <dbReference type="EMBL" id="KAF5366358.1"/>
    </source>
</evidence>
<gene>
    <name evidence="2" type="ORF">D9757_011456</name>
</gene>
<reference evidence="2 3" key="1">
    <citation type="journal article" date="2020" name="ISME J.">
        <title>Uncovering the hidden diversity of litter-decomposition mechanisms in mushroom-forming fungi.</title>
        <authorList>
            <person name="Floudas D."/>
            <person name="Bentzer J."/>
            <person name="Ahren D."/>
            <person name="Johansson T."/>
            <person name="Persson P."/>
            <person name="Tunlid A."/>
        </authorList>
    </citation>
    <scope>NUCLEOTIDE SEQUENCE [LARGE SCALE GENOMIC DNA]</scope>
    <source>
        <strain evidence="2 3">CBS 406.79</strain>
    </source>
</reference>
<organism evidence="2 3">
    <name type="scientific">Collybiopsis confluens</name>
    <dbReference type="NCBI Taxonomy" id="2823264"/>
    <lineage>
        <taxon>Eukaryota</taxon>
        <taxon>Fungi</taxon>
        <taxon>Dikarya</taxon>
        <taxon>Basidiomycota</taxon>
        <taxon>Agaricomycotina</taxon>
        <taxon>Agaricomycetes</taxon>
        <taxon>Agaricomycetidae</taxon>
        <taxon>Agaricales</taxon>
        <taxon>Marasmiineae</taxon>
        <taxon>Omphalotaceae</taxon>
        <taxon>Collybiopsis</taxon>
    </lineage>
</organism>
<feature type="transmembrane region" description="Helical" evidence="1">
    <location>
        <begin position="510"/>
        <end position="530"/>
    </location>
</feature>
<keyword evidence="1" id="KW-1133">Transmembrane helix</keyword>
<dbReference type="AlphaFoldDB" id="A0A8H5GJU0"/>
<dbReference type="Proteomes" id="UP000518752">
    <property type="component" value="Unassembled WGS sequence"/>
</dbReference>
<comment type="caution">
    <text evidence="2">The sequence shown here is derived from an EMBL/GenBank/DDBJ whole genome shotgun (WGS) entry which is preliminary data.</text>
</comment>
<keyword evidence="3" id="KW-1185">Reference proteome</keyword>
<feature type="transmembrane region" description="Helical" evidence="1">
    <location>
        <begin position="58"/>
        <end position="82"/>
    </location>
</feature>
<feature type="transmembrane region" description="Helical" evidence="1">
    <location>
        <begin position="160"/>
        <end position="182"/>
    </location>
</feature>
<keyword evidence="1" id="KW-0472">Membrane</keyword>
<evidence type="ECO:0000313" key="3">
    <source>
        <dbReference type="Proteomes" id="UP000518752"/>
    </source>
</evidence>
<proteinExistence type="predicted"/>
<dbReference type="EMBL" id="JAACJN010000154">
    <property type="protein sequence ID" value="KAF5366358.1"/>
    <property type="molecule type" value="Genomic_DNA"/>
</dbReference>
<evidence type="ECO:0008006" key="4">
    <source>
        <dbReference type="Google" id="ProtNLM"/>
    </source>
</evidence>
<keyword evidence="1" id="KW-0812">Transmembrane</keyword>
<feature type="transmembrane region" description="Helical" evidence="1">
    <location>
        <begin position="102"/>
        <end position="125"/>
    </location>
</feature>
<protein>
    <recommendedName>
        <fullName evidence="4">Transmembrane protein</fullName>
    </recommendedName>
</protein>
<sequence length="592" mass="64902">MKEHLYSPTGISVSSGNLEDLPSLPRDMMQRRDLSVKSVKMQRHDGDRSLRSSIQECYLEILSLFFLAVLVSCMNHVLFAHFDGQEPGSHTSQFWVTVLKNMFPAAVAFLLFMGLKICLSQVALYHIQLSSHPIGVVNFMTSPPGLLNILSTLLKSSMHVSILSFALLTAITQAVALTSLFVPGTLTVVPSPPRTQTLVVPTIDFNFVSPTKSVIDVARTGDDDQLGISTSQRWQQLIQRAASSNSAPGWNPPAGCGSSCSYTFSYFAPALNCTQLSKQDIWPSKVNTSDSLLTLSPTSGTFFNSTPTFAYTSSEKGSPFNRGLNVVYMENFNSTRETASLLFSGVVLDPQQWSPQGVKCIYQNATYEAETTFSNNTQLSSTRVKEWNGAFSFSFNTTNIAVASLSLVESFISLVMGTAYMLPSNRNFVLKTDVTSDTVLFNITGNQTNSTNTFFSFSLNSMLEGNLSAGLQDLFGNVTLAFVNERMTTTFTDAAVTPNSTEYQYIGWRLALIYGIVFGFSLVVITYGLFCLQKNGTVATFDLKHILEMTARSTSLHESAARPEFDSTLVKGTLSPVSEGNRHRLVVLEVSD</sequence>
<dbReference type="OrthoDB" id="3158487at2759"/>